<keyword evidence="2" id="KW-1185">Reference proteome</keyword>
<proteinExistence type="predicted"/>
<sequence length="116" mass="13795">MISWPYVTLQHIPEAEWGRIFLAYDNMCNRNKMNAATKHPLPLPPPYKQMWIKVRKVIDMFHLGNHKNHENHKNHKNHENHECKEMYNPSQIKEENSHLLTVNTQSAEITKAFRSP</sequence>
<evidence type="ECO:0000313" key="2">
    <source>
        <dbReference type="Proteomes" id="UP000192578"/>
    </source>
</evidence>
<dbReference type="EMBL" id="MTYJ01000320">
    <property type="protein sequence ID" value="OWA53423.1"/>
    <property type="molecule type" value="Genomic_DNA"/>
</dbReference>
<dbReference type="OrthoDB" id="10011386at2759"/>
<organism evidence="1 2">
    <name type="scientific">Hypsibius exemplaris</name>
    <name type="common">Freshwater tardigrade</name>
    <dbReference type="NCBI Taxonomy" id="2072580"/>
    <lineage>
        <taxon>Eukaryota</taxon>
        <taxon>Metazoa</taxon>
        <taxon>Ecdysozoa</taxon>
        <taxon>Tardigrada</taxon>
        <taxon>Eutardigrada</taxon>
        <taxon>Parachela</taxon>
        <taxon>Hypsibioidea</taxon>
        <taxon>Hypsibiidae</taxon>
        <taxon>Hypsibius</taxon>
    </lineage>
</organism>
<reference evidence="2" key="1">
    <citation type="submission" date="2017-01" db="EMBL/GenBank/DDBJ databases">
        <title>Comparative genomics of anhydrobiosis in the tardigrade Hypsibius dujardini.</title>
        <authorList>
            <person name="Yoshida Y."/>
            <person name="Koutsovoulos G."/>
            <person name="Laetsch D."/>
            <person name="Stevens L."/>
            <person name="Kumar S."/>
            <person name="Horikawa D."/>
            <person name="Ishino K."/>
            <person name="Komine S."/>
            <person name="Tomita M."/>
            <person name="Blaxter M."/>
            <person name="Arakawa K."/>
        </authorList>
    </citation>
    <scope>NUCLEOTIDE SEQUENCE [LARGE SCALE GENOMIC DNA]</scope>
    <source>
        <strain evidence="2">Z151</strain>
    </source>
</reference>
<accession>A0A9X6NIN7</accession>
<evidence type="ECO:0000313" key="1">
    <source>
        <dbReference type="EMBL" id="OWA53423.1"/>
    </source>
</evidence>
<name>A0A9X6NIN7_HYPEX</name>
<dbReference type="AlphaFoldDB" id="A0A9X6NIN7"/>
<gene>
    <name evidence="1" type="ORF">BV898_17853</name>
</gene>
<dbReference type="Proteomes" id="UP000192578">
    <property type="component" value="Unassembled WGS sequence"/>
</dbReference>
<comment type="caution">
    <text evidence="1">The sequence shown here is derived from an EMBL/GenBank/DDBJ whole genome shotgun (WGS) entry which is preliminary data.</text>
</comment>
<protein>
    <submittedName>
        <fullName evidence="1">Uncharacterized protein</fullName>
    </submittedName>
</protein>